<keyword evidence="2" id="KW-1185">Reference proteome</keyword>
<protein>
    <submittedName>
        <fullName evidence="1">Uncharacterized protein</fullName>
    </submittedName>
</protein>
<dbReference type="OrthoDB" id="424794at2759"/>
<name>A0A0C2HBM5_9BILA</name>
<organism evidence="1 2">
    <name type="scientific">Ancylostoma duodenale</name>
    <dbReference type="NCBI Taxonomy" id="51022"/>
    <lineage>
        <taxon>Eukaryota</taxon>
        <taxon>Metazoa</taxon>
        <taxon>Ecdysozoa</taxon>
        <taxon>Nematoda</taxon>
        <taxon>Chromadorea</taxon>
        <taxon>Rhabditida</taxon>
        <taxon>Rhabditina</taxon>
        <taxon>Rhabditomorpha</taxon>
        <taxon>Strongyloidea</taxon>
        <taxon>Ancylostomatidae</taxon>
        <taxon>Ancylostomatinae</taxon>
        <taxon>Ancylostoma</taxon>
    </lineage>
</organism>
<reference evidence="1 2" key="1">
    <citation type="submission" date="2013-12" db="EMBL/GenBank/DDBJ databases">
        <title>Draft genome of the parsitic nematode Ancylostoma duodenale.</title>
        <authorList>
            <person name="Mitreva M."/>
        </authorList>
    </citation>
    <scope>NUCLEOTIDE SEQUENCE [LARGE SCALE GENOMIC DNA]</scope>
    <source>
        <strain evidence="1 2">Zhejiang</strain>
    </source>
</reference>
<evidence type="ECO:0000313" key="1">
    <source>
        <dbReference type="EMBL" id="KIH69059.1"/>
    </source>
</evidence>
<sequence length="147" mass="17249">MLVEKCEAEVPCTSNEELKAEERKRKAEAEECAKEDECCPKRRRVAVAESTRDIPDIDIPMNIATEIRDGIRYLAPYWAVYRTRTKGRWIGRKMVDVFAQEFLSLNKNYPRDYMFSLTAGLKLDTLVRYGKEMCLSFLLHHKYERSC</sequence>
<accession>A0A0C2HBM5</accession>
<dbReference type="EMBL" id="KN726228">
    <property type="protein sequence ID" value="KIH69059.1"/>
    <property type="molecule type" value="Genomic_DNA"/>
</dbReference>
<dbReference type="AlphaFoldDB" id="A0A0C2HBM5"/>
<gene>
    <name evidence="1" type="ORF">ANCDUO_00598</name>
</gene>
<proteinExistence type="predicted"/>
<evidence type="ECO:0000313" key="2">
    <source>
        <dbReference type="Proteomes" id="UP000054047"/>
    </source>
</evidence>
<dbReference type="Proteomes" id="UP000054047">
    <property type="component" value="Unassembled WGS sequence"/>
</dbReference>